<evidence type="ECO:0000313" key="9">
    <source>
        <dbReference type="EMBL" id="PPK98843.1"/>
    </source>
</evidence>
<proteinExistence type="inferred from homology"/>
<feature type="domain" description="VOC" evidence="8">
    <location>
        <begin position="150"/>
        <end position="272"/>
    </location>
</feature>
<evidence type="ECO:0000256" key="3">
    <source>
        <dbReference type="ARBA" id="ARBA00022723"/>
    </source>
</evidence>
<dbReference type="RefSeq" id="WP_104431172.1">
    <property type="nucleotide sequence ID" value="NZ_PTJD01000001.1"/>
</dbReference>
<evidence type="ECO:0000256" key="6">
    <source>
        <dbReference type="ARBA" id="ARBA00022964"/>
    </source>
</evidence>
<keyword evidence="10" id="KW-1185">Reference proteome</keyword>
<dbReference type="EMBL" id="PTJD01000001">
    <property type="protein sequence ID" value="PPK98843.1"/>
    <property type="molecule type" value="Genomic_DNA"/>
</dbReference>
<keyword evidence="6 9" id="KW-0223">Dioxygenase</keyword>
<dbReference type="Pfam" id="PF22247">
    <property type="entry name" value="Diox-like_N"/>
    <property type="match status" value="1"/>
</dbReference>
<comment type="similarity">
    <text evidence="1">Belongs to the extradiol ring-cleavage dioxygenase family.</text>
</comment>
<keyword evidence="5" id="KW-0058">Aromatic hydrocarbons catabolism</keyword>
<evidence type="ECO:0000256" key="7">
    <source>
        <dbReference type="ARBA" id="ARBA00023002"/>
    </source>
</evidence>
<dbReference type="GO" id="GO:0046872">
    <property type="term" value="F:metal ion binding"/>
    <property type="evidence" value="ECO:0007669"/>
    <property type="project" value="UniProtKB-KW"/>
</dbReference>
<sequence length="346" mass="38266">MIKLLAHLAHLEISSPDVAATAAFLERGFGLRQVERDDDGSVYLRCWGDYHPYSVIVSPGEQPALVNMAWRTSSEEALDEAARRVQAKGVSGTWFDKRQGHGRSFQFTGPYGHTMELYWDVPQHQAPAELRSVFPDRPEKRSSHAAAPRFLDHVTVASADVRGFAAWYSEVLGFRTMAFTELDHADITVFSVLTTNEKSHDLGVVLDSSTLGGRVNHIAFWTDSHQELLVAADVLMENGAHIEYGPSIHGIGEQTFLYFREPGGLRIELNTGGYRNYVPDWQPHTWKPSLGSNSIYRNSAMPMSMTECFPPDPGKPSATEEGVLPGTEEALLQAAIANPYAQHGQG</sequence>
<dbReference type="PROSITE" id="PS51819">
    <property type="entry name" value="VOC"/>
    <property type="match status" value="2"/>
</dbReference>
<protein>
    <submittedName>
        <fullName evidence="9">Catechol 2,3-dioxygenase</fullName>
    </submittedName>
</protein>
<dbReference type="PANTHER" id="PTHR36113">
    <property type="entry name" value="LYASE, PUTATIVE-RELATED-RELATED"/>
    <property type="match status" value="1"/>
</dbReference>
<dbReference type="Pfam" id="PF00903">
    <property type="entry name" value="Glyoxalase"/>
    <property type="match status" value="1"/>
</dbReference>
<accession>A0A2S6IWY4</accession>
<keyword evidence="7" id="KW-0560">Oxidoreductase</keyword>
<dbReference type="PANTHER" id="PTHR36113:SF6">
    <property type="entry name" value="FOSFOMYCIN RESISTANCE PROTEIN FOSX"/>
    <property type="match status" value="1"/>
</dbReference>
<dbReference type="OrthoDB" id="317332at2"/>
<dbReference type="InterPro" id="IPR029068">
    <property type="entry name" value="Glyas_Bleomycin-R_OHBP_Dase"/>
</dbReference>
<feature type="domain" description="VOC" evidence="8">
    <location>
        <begin position="7"/>
        <end position="120"/>
    </location>
</feature>
<dbReference type="InterPro" id="IPR004360">
    <property type="entry name" value="Glyas_Fos-R_dOase_dom"/>
</dbReference>
<evidence type="ECO:0000259" key="8">
    <source>
        <dbReference type="PROSITE" id="PS51819"/>
    </source>
</evidence>
<evidence type="ECO:0000256" key="1">
    <source>
        <dbReference type="ARBA" id="ARBA00008784"/>
    </source>
</evidence>
<dbReference type="AlphaFoldDB" id="A0A2S6IWY4"/>
<evidence type="ECO:0000256" key="5">
    <source>
        <dbReference type="ARBA" id="ARBA00022797"/>
    </source>
</evidence>
<dbReference type="SUPFAM" id="SSF54593">
    <property type="entry name" value="Glyoxalase/Bleomycin resistance protein/Dihydroxybiphenyl dioxygenase"/>
    <property type="match status" value="1"/>
</dbReference>
<keyword evidence="4" id="KW-0677">Repeat</keyword>
<dbReference type="InterPro" id="IPR037523">
    <property type="entry name" value="VOC_core"/>
</dbReference>
<evidence type="ECO:0000313" key="10">
    <source>
        <dbReference type="Proteomes" id="UP000239485"/>
    </source>
</evidence>
<comment type="subunit">
    <text evidence="2">Homotetramer.</text>
</comment>
<evidence type="ECO:0000256" key="2">
    <source>
        <dbReference type="ARBA" id="ARBA00011881"/>
    </source>
</evidence>
<dbReference type="InterPro" id="IPR054560">
    <property type="entry name" value="XylE-like_N"/>
</dbReference>
<dbReference type="Gene3D" id="3.10.180.10">
    <property type="entry name" value="2,3-Dihydroxybiphenyl 1,2-Dioxygenase, domain 1"/>
    <property type="match status" value="2"/>
</dbReference>
<dbReference type="Proteomes" id="UP000239485">
    <property type="component" value="Unassembled WGS sequence"/>
</dbReference>
<evidence type="ECO:0000256" key="4">
    <source>
        <dbReference type="ARBA" id="ARBA00022737"/>
    </source>
</evidence>
<comment type="caution">
    <text evidence="9">The sequence shown here is derived from an EMBL/GenBank/DDBJ whole genome shotgun (WGS) entry which is preliminary data.</text>
</comment>
<reference evidence="9 10" key="1">
    <citation type="submission" date="2018-02" db="EMBL/GenBank/DDBJ databases">
        <title>Genomic Encyclopedia of Archaeal and Bacterial Type Strains, Phase II (KMG-II): from individual species to whole genera.</title>
        <authorList>
            <person name="Goeker M."/>
        </authorList>
    </citation>
    <scope>NUCLEOTIDE SEQUENCE [LARGE SCALE GENOMIC DNA]</scope>
    <source>
        <strain evidence="9 10">DSM 22857</strain>
    </source>
</reference>
<dbReference type="InterPro" id="IPR051332">
    <property type="entry name" value="Fosfomycin_Res_Enzymes"/>
</dbReference>
<gene>
    <name evidence="9" type="ORF">CLV92_101544</name>
</gene>
<dbReference type="GO" id="GO:0051213">
    <property type="term" value="F:dioxygenase activity"/>
    <property type="evidence" value="ECO:0007669"/>
    <property type="project" value="UniProtKB-KW"/>
</dbReference>
<organism evidence="9 10">
    <name type="scientific">Kineococcus xinjiangensis</name>
    <dbReference type="NCBI Taxonomy" id="512762"/>
    <lineage>
        <taxon>Bacteria</taxon>
        <taxon>Bacillati</taxon>
        <taxon>Actinomycetota</taxon>
        <taxon>Actinomycetes</taxon>
        <taxon>Kineosporiales</taxon>
        <taxon>Kineosporiaceae</taxon>
        <taxon>Kineococcus</taxon>
    </lineage>
</organism>
<keyword evidence="3" id="KW-0479">Metal-binding</keyword>
<name>A0A2S6IWY4_9ACTN</name>